<gene>
    <name evidence="2" type="ORF">bsdtb5_06910</name>
</gene>
<name>A0A7R7EIC1_9FIRM</name>
<dbReference type="EMBL" id="AP024169">
    <property type="protein sequence ID" value="BCN29396.1"/>
    <property type="molecule type" value="Genomic_DNA"/>
</dbReference>
<feature type="transmembrane region" description="Helical" evidence="1">
    <location>
        <begin position="25"/>
        <end position="43"/>
    </location>
</feature>
<keyword evidence="1" id="KW-1133">Transmembrane helix</keyword>
<evidence type="ECO:0000313" key="3">
    <source>
        <dbReference type="Proteomes" id="UP000595897"/>
    </source>
</evidence>
<dbReference type="AlphaFoldDB" id="A0A7R7EIC1"/>
<reference evidence="2 3" key="1">
    <citation type="submission" date="2020-11" db="EMBL/GenBank/DDBJ databases">
        <title>Draft genome sequencing of a Lachnospiraceae strain isolated from anoxic soil subjected to BSD treatment.</title>
        <authorList>
            <person name="Uek A."/>
            <person name="Tonouchi A."/>
        </authorList>
    </citation>
    <scope>NUCLEOTIDE SEQUENCE [LARGE SCALE GENOMIC DNA]</scope>
    <source>
        <strain evidence="2 3">TB5</strain>
    </source>
</reference>
<proteinExistence type="predicted"/>
<dbReference type="KEGG" id="ahb:bsdtb5_06910"/>
<keyword evidence="1" id="KW-0812">Transmembrane</keyword>
<accession>A0A7R7EIC1</accession>
<evidence type="ECO:0000313" key="2">
    <source>
        <dbReference type="EMBL" id="BCN29396.1"/>
    </source>
</evidence>
<feature type="transmembrane region" description="Helical" evidence="1">
    <location>
        <begin position="263"/>
        <end position="285"/>
    </location>
</feature>
<dbReference type="Proteomes" id="UP000595897">
    <property type="component" value="Chromosome"/>
</dbReference>
<feature type="transmembrane region" description="Helical" evidence="1">
    <location>
        <begin position="49"/>
        <end position="70"/>
    </location>
</feature>
<keyword evidence="3" id="KW-1185">Reference proteome</keyword>
<keyword evidence="1" id="KW-0472">Membrane</keyword>
<evidence type="ECO:0000256" key="1">
    <source>
        <dbReference type="SAM" id="Phobius"/>
    </source>
</evidence>
<feature type="transmembrane region" description="Helical" evidence="1">
    <location>
        <begin position="237"/>
        <end position="257"/>
    </location>
</feature>
<dbReference type="RefSeq" id="WP_271714676.1">
    <property type="nucleotide sequence ID" value="NZ_AP024169.1"/>
</dbReference>
<sequence length="288" mass="32409">MNRSRYLDTILEENNKFKSSTSKRTLINVIVLIVVAVVAYFGIPSLDKRAAFVGNMLSGIMALMALIFFIKYLRLNSPIKEKEINKCLQEIQKNLKADETFDTFDQDISNPAFGEYIIDNSNIRVGKTFVLFYSIYTSGPLVRILRGDNLGEFDVHYFTQNGLGTDIGVDINDVNGKRIKTVMTSDKNKFYPFLNAMEQIKHYANGNDIVVEENSIGQEQAFVQEVREGIEHHDKKNYIKIGIFGIVFGMFLCIASSSSGIAFLYGGLALMVISIVGIIATCIFMRKK</sequence>
<organism evidence="2 3">
    <name type="scientific">Anaeromicropila herbilytica</name>
    <dbReference type="NCBI Taxonomy" id="2785025"/>
    <lineage>
        <taxon>Bacteria</taxon>
        <taxon>Bacillati</taxon>
        <taxon>Bacillota</taxon>
        <taxon>Clostridia</taxon>
        <taxon>Lachnospirales</taxon>
        <taxon>Lachnospiraceae</taxon>
        <taxon>Anaeromicropila</taxon>
    </lineage>
</organism>
<protein>
    <submittedName>
        <fullName evidence="2">Uncharacterized protein</fullName>
    </submittedName>
</protein>